<sequence length="133" mass="14855">MRNVKKLVNGNIEVTIDTRLKYDGHKTVIVQPDTELTALDPDTMTALQKAVVQGFQYRDALESGQVRSVSELARKEGQERALSAKWWTYLVCSITFASDATGHSIPVHAYLDSQIIFLTVFSHQTTKSVYPPA</sequence>
<name>A0AAE3VJ98_9BACT</name>
<dbReference type="EMBL" id="JAUSVL010000001">
    <property type="protein sequence ID" value="MDQ0291420.1"/>
    <property type="molecule type" value="Genomic_DNA"/>
</dbReference>
<protein>
    <submittedName>
        <fullName evidence="1">Uncharacterized protein</fullName>
    </submittedName>
</protein>
<comment type="caution">
    <text evidence="1">The sequence shown here is derived from an EMBL/GenBank/DDBJ whole genome shotgun (WGS) entry which is preliminary data.</text>
</comment>
<dbReference type="RefSeq" id="WP_307264183.1">
    <property type="nucleotide sequence ID" value="NZ_JAUSVL010000001.1"/>
</dbReference>
<reference evidence="1" key="1">
    <citation type="submission" date="2023-07" db="EMBL/GenBank/DDBJ databases">
        <title>Genomic Encyclopedia of Type Strains, Phase IV (KMG-IV): sequencing the most valuable type-strain genomes for metagenomic binning, comparative biology and taxonomic classification.</title>
        <authorList>
            <person name="Goeker M."/>
        </authorList>
    </citation>
    <scope>NUCLEOTIDE SEQUENCE</scope>
    <source>
        <strain evidence="1">DSM 24202</strain>
    </source>
</reference>
<gene>
    <name evidence="1" type="ORF">J3R75_003527</name>
</gene>
<organism evidence="1 2">
    <name type="scientific">Oligosphaera ethanolica</name>
    <dbReference type="NCBI Taxonomy" id="760260"/>
    <lineage>
        <taxon>Bacteria</taxon>
        <taxon>Pseudomonadati</taxon>
        <taxon>Lentisphaerota</taxon>
        <taxon>Oligosphaeria</taxon>
        <taxon>Oligosphaerales</taxon>
        <taxon>Oligosphaeraceae</taxon>
        <taxon>Oligosphaera</taxon>
    </lineage>
</organism>
<keyword evidence="2" id="KW-1185">Reference proteome</keyword>
<evidence type="ECO:0000313" key="2">
    <source>
        <dbReference type="Proteomes" id="UP001238163"/>
    </source>
</evidence>
<dbReference type="Proteomes" id="UP001238163">
    <property type="component" value="Unassembled WGS sequence"/>
</dbReference>
<dbReference type="AlphaFoldDB" id="A0AAE3VJ98"/>
<proteinExistence type="predicted"/>
<accession>A0AAE3VJ98</accession>
<evidence type="ECO:0000313" key="1">
    <source>
        <dbReference type="EMBL" id="MDQ0291420.1"/>
    </source>
</evidence>